<dbReference type="EMBL" id="NIDE01000001">
    <property type="protein sequence ID" value="OWK46845.1"/>
    <property type="molecule type" value="Genomic_DNA"/>
</dbReference>
<dbReference type="InterPro" id="IPR011990">
    <property type="entry name" value="TPR-like_helical_dom_sf"/>
</dbReference>
<keyword evidence="2" id="KW-0812">Transmembrane</keyword>
<reference evidence="4" key="1">
    <citation type="submission" date="2017-06" db="EMBL/GenBank/DDBJ databases">
        <title>Genome analysis of Fimbriiglobus ruber SP5, the first member of the order Planctomycetales with confirmed chitinolytic capability.</title>
        <authorList>
            <person name="Ravin N.V."/>
            <person name="Rakitin A.L."/>
            <person name="Ivanova A.A."/>
            <person name="Beletsky A.V."/>
            <person name="Kulichevskaya I.S."/>
            <person name="Mardanov A.V."/>
            <person name="Dedysh S.N."/>
        </authorList>
    </citation>
    <scope>NUCLEOTIDE SEQUENCE [LARGE SCALE GENOMIC DNA]</scope>
    <source>
        <strain evidence="4">SP5</strain>
    </source>
</reference>
<sequence length="977" mass="105505">MNDELRRRFPDMTPIQSAPGLSSINGIGTTIVGQRDHDAETGTYVKTHCFCVLFVPLIALGAYRVADAERGWYFIGRVPLSKFARRWNLALLLICIAAAGGIGWTVHTNSPEYQAGRKIDEADRLAAAGQHGKAAGIYRDVLTGPTPKAAADARGKLAALFDDPGPPADQAPEVFRVALDLGRRNQSPVPDLYDRGVRLAQSRAADDPSAALDLLETVSPLAPKPADILALRRELLEKLVASRPTDPAAASRLAVVYEATGQRDKCEALLVPHETQLGVLEGAAVLGRIYAERGKFDRAVTLLKPYVDAKLPALRTAESRLQAAGDGAEKRVIEHLKSGHAPGFDYQAHKRAPQAQQGVLVNNFVEAALKDDPEIRDARQAMVAAAGVVPAALDLGMVQLQRGQQATDPAVREANLKAAEQTFLSVRGFAQQSDTYRLSLGQVYYWLGKHADGKKQFDDLLAARGRTTETLLLVSGVLREVGAVTDARAISEEAYNKEPDIQKKYLAARHRALLFTELDDEITWLSRSDPSDSSVKASLASTKGHKAAQSGQTTDAVAHFKTAIGVYADQPETASTLNNSALCHFDVYHLTGDIAEFTRGTEKLDRAIALLPSDTILLHNAANVVLDGAIRDTAGAALNMTALKRQAGWHVLPFLYADSEGRKALAKKLAAHPGLVKARAYYEKLMVLAPRGGDAYEQLDTMHTWTKDVAALRAVADRVDKADLDLSHQNQEYRDYLAGKKDAKLLSDLKQGADRARETMAATAGKKDATYAVAVADYVRCRSTAALFGQAVDADELVTLAEQADAAGKSEGSATTLRQTLALRAHLRLIRTVPEYGRVATPAVTRLLGLIVPDLILFEGGPLAAQIGADPDMRRRRELLRAAVTAGVEDFGPASWALLVGWNDPAAGRIAERNRADEIDLLSRRIERKTTPESVSARLKEYLAQRMAGRTELADAERKAMTAAGVPAPYIAPAKAP</sequence>
<dbReference type="Gene3D" id="1.25.40.10">
    <property type="entry name" value="Tetratricopeptide repeat domain"/>
    <property type="match status" value="3"/>
</dbReference>
<dbReference type="RefSeq" id="WP_143392797.1">
    <property type="nucleotide sequence ID" value="NZ_NIDE01000001.1"/>
</dbReference>
<evidence type="ECO:0000313" key="4">
    <source>
        <dbReference type="Proteomes" id="UP000214646"/>
    </source>
</evidence>
<feature type="region of interest" description="Disordered" evidence="1">
    <location>
        <begin position="527"/>
        <end position="550"/>
    </location>
</feature>
<accession>A0A225EER3</accession>
<proteinExistence type="predicted"/>
<evidence type="ECO:0000256" key="2">
    <source>
        <dbReference type="SAM" id="Phobius"/>
    </source>
</evidence>
<evidence type="ECO:0000256" key="1">
    <source>
        <dbReference type="SAM" id="MobiDB-lite"/>
    </source>
</evidence>
<protein>
    <recommendedName>
        <fullName evidence="5">Tetratricopeptide repeat protein</fullName>
    </recommendedName>
</protein>
<keyword evidence="2" id="KW-1133">Transmembrane helix</keyword>
<organism evidence="3 4">
    <name type="scientific">Fimbriiglobus ruber</name>
    <dbReference type="NCBI Taxonomy" id="1908690"/>
    <lineage>
        <taxon>Bacteria</taxon>
        <taxon>Pseudomonadati</taxon>
        <taxon>Planctomycetota</taxon>
        <taxon>Planctomycetia</taxon>
        <taxon>Gemmatales</taxon>
        <taxon>Gemmataceae</taxon>
        <taxon>Fimbriiglobus</taxon>
    </lineage>
</organism>
<keyword evidence="2" id="KW-0472">Membrane</keyword>
<dbReference type="AlphaFoldDB" id="A0A225EER3"/>
<feature type="transmembrane region" description="Helical" evidence="2">
    <location>
        <begin position="87"/>
        <end position="106"/>
    </location>
</feature>
<name>A0A225EER3_9BACT</name>
<feature type="transmembrane region" description="Helical" evidence="2">
    <location>
        <begin position="45"/>
        <end position="66"/>
    </location>
</feature>
<dbReference type="Proteomes" id="UP000214646">
    <property type="component" value="Unassembled WGS sequence"/>
</dbReference>
<evidence type="ECO:0008006" key="5">
    <source>
        <dbReference type="Google" id="ProtNLM"/>
    </source>
</evidence>
<comment type="caution">
    <text evidence="3">The sequence shown here is derived from an EMBL/GenBank/DDBJ whole genome shotgun (WGS) entry which is preliminary data.</text>
</comment>
<keyword evidence="4" id="KW-1185">Reference proteome</keyword>
<evidence type="ECO:0000313" key="3">
    <source>
        <dbReference type="EMBL" id="OWK46845.1"/>
    </source>
</evidence>
<dbReference type="SUPFAM" id="SSF48452">
    <property type="entry name" value="TPR-like"/>
    <property type="match status" value="1"/>
</dbReference>
<gene>
    <name evidence="3" type="ORF">FRUB_00544</name>
</gene>
<dbReference type="OrthoDB" id="257208at2"/>
<feature type="compositionally biased region" description="Polar residues" evidence="1">
    <location>
        <begin position="527"/>
        <end position="541"/>
    </location>
</feature>